<dbReference type="PRINTS" id="PR01480">
    <property type="entry name" value="NEUROTENSN1R"/>
</dbReference>
<keyword evidence="3 12" id="KW-0812">Transmembrane</keyword>
<evidence type="ECO:0000256" key="7">
    <source>
        <dbReference type="ARBA" id="ARBA00023139"/>
    </source>
</evidence>
<keyword evidence="15" id="KW-1185">Reference proteome</keyword>
<feature type="domain" description="G-protein coupled receptors family 1 profile" evidence="14">
    <location>
        <begin position="42"/>
        <end position="313"/>
    </location>
</feature>
<keyword evidence="2" id="KW-1003">Cell membrane</keyword>
<dbReference type="InterPro" id="IPR003984">
    <property type="entry name" value="NT_rcpt"/>
</dbReference>
<dbReference type="PROSITE" id="PS50262">
    <property type="entry name" value="G_PROTEIN_RECEP_F1_2"/>
    <property type="match status" value="1"/>
</dbReference>
<evidence type="ECO:0000256" key="6">
    <source>
        <dbReference type="ARBA" id="ARBA00023136"/>
    </source>
</evidence>
<evidence type="ECO:0000256" key="13">
    <source>
        <dbReference type="SAM" id="Phobius"/>
    </source>
</evidence>
<feature type="transmembrane region" description="Helical" evidence="13">
    <location>
        <begin position="197"/>
        <end position="215"/>
    </location>
</feature>
<evidence type="ECO:0000256" key="3">
    <source>
        <dbReference type="ARBA" id="ARBA00022692"/>
    </source>
</evidence>
<evidence type="ECO:0000313" key="15">
    <source>
        <dbReference type="Proteomes" id="UP000515152"/>
    </source>
</evidence>
<evidence type="ECO:0000256" key="11">
    <source>
        <dbReference type="ARBA" id="ARBA00023288"/>
    </source>
</evidence>
<organism evidence="15 16">
    <name type="scientific">Clupea harengus</name>
    <name type="common">Atlantic herring</name>
    <dbReference type="NCBI Taxonomy" id="7950"/>
    <lineage>
        <taxon>Eukaryota</taxon>
        <taxon>Metazoa</taxon>
        <taxon>Chordata</taxon>
        <taxon>Craniata</taxon>
        <taxon>Vertebrata</taxon>
        <taxon>Euteleostomi</taxon>
        <taxon>Actinopterygii</taxon>
        <taxon>Neopterygii</taxon>
        <taxon>Teleostei</taxon>
        <taxon>Clupei</taxon>
        <taxon>Clupeiformes</taxon>
        <taxon>Clupeoidei</taxon>
        <taxon>Clupeidae</taxon>
        <taxon>Clupea</taxon>
    </lineage>
</organism>
<evidence type="ECO:0000256" key="4">
    <source>
        <dbReference type="ARBA" id="ARBA00022989"/>
    </source>
</evidence>
<dbReference type="OrthoDB" id="9835116at2759"/>
<evidence type="ECO:0000256" key="2">
    <source>
        <dbReference type="ARBA" id="ARBA00022475"/>
    </source>
</evidence>
<feature type="transmembrane region" description="Helical" evidence="13">
    <location>
        <begin position="150"/>
        <end position="169"/>
    </location>
</feature>
<keyword evidence="7" id="KW-0564">Palmitate</keyword>
<keyword evidence="4 13" id="KW-1133">Transmembrane helix</keyword>
<evidence type="ECO:0000256" key="8">
    <source>
        <dbReference type="ARBA" id="ARBA00023157"/>
    </source>
</evidence>
<keyword evidence="6 13" id="KW-0472">Membrane</keyword>
<proteinExistence type="inferred from homology"/>
<feature type="transmembrane region" description="Helical" evidence="13">
    <location>
        <begin position="63"/>
        <end position="87"/>
    </location>
</feature>
<comment type="subcellular location">
    <subcellularLocation>
        <location evidence="1">Cell membrane</location>
        <topology evidence="1">Multi-pass membrane protein</topology>
    </subcellularLocation>
</comment>
<feature type="transmembrane region" description="Helical" evidence="13">
    <location>
        <begin position="292"/>
        <end position="316"/>
    </location>
</feature>
<dbReference type="PANTHER" id="PTHR24243:SF9">
    <property type="entry name" value="NEUROTENSIN RECEPTOR TYPE 1"/>
    <property type="match status" value="1"/>
</dbReference>
<reference evidence="16" key="1">
    <citation type="submission" date="2025-08" db="UniProtKB">
        <authorList>
            <consortium name="RefSeq"/>
        </authorList>
    </citation>
    <scope>IDENTIFICATION</scope>
</reference>
<keyword evidence="8" id="KW-1015">Disulfide bond</keyword>
<dbReference type="GO" id="GO:0005886">
    <property type="term" value="C:plasma membrane"/>
    <property type="evidence" value="ECO:0007669"/>
    <property type="project" value="UniProtKB-SubCell"/>
</dbReference>
<dbReference type="Gene3D" id="1.20.1070.10">
    <property type="entry name" value="Rhodopsin 7-helix transmembrane proteins"/>
    <property type="match status" value="1"/>
</dbReference>
<feature type="transmembrane region" description="Helical" evidence="13">
    <location>
        <begin position="26"/>
        <end position="51"/>
    </location>
</feature>
<evidence type="ECO:0000256" key="9">
    <source>
        <dbReference type="ARBA" id="ARBA00023170"/>
    </source>
</evidence>
<evidence type="ECO:0000256" key="5">
    <source>
        <dbReference type="ARBA" id="ARBA00023040"/>
    </source>
</evidence>
<dbReference type="Proteomes" id="UP000515152">
    <property type="component" value="Chromosome 4"/>
</dbReference>
<keyword evidence="10 12" id="KW-0807">Transducer</keyword>
<evidence type="ECO:0000313" key="16">
    <source>
        <dbReference type="RefSeq" id="XP_012675536.1"/>
    </source>
</evidence>
<dbReference type="KEGG" id="char:105893641"/>
<evidence type="ECO:0000256" key="1">
    <source>
        <dbReference type="ARBA" id="ARBA00004651"/>
    </source>
</evidence>
<dbReference type="PANTHER" id="PTHR24243">
    <property type="entry name" value="G-PROTEIN COUPLED RECEPTOR"/>
    <property type="match status" value="1"/>
</dbReference>
<dbReference type="PROSITE" id="PS00237">
    <property type="entry name" value="G_PROTEIN_RECEP_F1_1"/>
    <property type="match status" value="1"/>
</dbReference>
<accession>A0A6P3VN21</accession>
<keyword evidence="9 12" id="KW-0675">Receptor</keyword>
<evidence type="ECO:0000256" key="12">
    <source>
        <dbReference type="RuleBase" id="RU000688"/>
    </source>
</evidence>
<dbReference type="InterPro" id="IPR000276">
    <property type="entry name" value="GPCR_Rhodpsn"/>
</dbReference>
<dbReference type="InterPro" id="IPR003985">
    <property type="entry name" value="NT1_rcpt"/>
</dbReference>
<dbReference type="RefSeq" id="XP_012675536.1">
    <property type="nucleotide sequence ID" value="XM_012820082.3"/>
</dbReference>
<protein>
    <submittedName>
        <fullName evidence="16">Neurotensin receptor type 1-like</fullName>
    </submittedName>
</protein>
<name>A0A6P3VN21_CLUHA</name>
<keyword evidence="11" id="KW-0449">Lipoprotein</keyword>
<evidence type="ECO:0000259" key="14">
    <source>
        <dbReference type="PROSITE" id="PS50262"/>
    </source>
</evidence>
<feature type="transmembrane region" description="Helical" evidence="13">
    <location>
        <begin position="107"/>
        <end position="129"/>
    </location>
</feature>
<feature type="transmembrane region" description="Helical" evidence="13">
    <location>
        <begin position="254"/>
        <end position="272"/>
    </location>
</feature>
<gene>
    <name evidence="16" type="primary">LOC105893641</name>
</gene>
<dbReference type="SUPFAM" id="SSF81321">
    <property type="entry name" value="Family A G protein-coupled receptor-like"/>
    <property type="match status" value="1"/>
</dbReference>
<dbReference type="Pfam" id="PF00001">
    <property type="entry name" value="7tm_1"/>
    <property type="match status" value="1"/>
</dbReference>
<evidence type="ECO:0000256" key="10">
    <source>
        <dbReference type="ARBA" id="ARBA00023224"/>
    </source>
</evidence>
<keyword evidence="5 12" id="KW-0297">G-protein coupled receptor</keyword>
<dbReference type="AlphaFoldDB" id="A0A6P3VN21"/>
<sequence>MFQTSNVSYLTEEDFLDVNTDIYSKVLVTVIYAVLFTVGCLGNSVTLYIMCKKDSSQNLQSTVHYHLASLAASDLLILILCMPVELYNFIWIHHPWAFGDVVCRSYYFLRDGCSYATALNIASLSVERYMAICHPFKAKRVMSRGRTRKLICGLWVVSLFLASSMLFIMGQHNVGLEMICTPIVSTATVKTVLQVNALLSFVVPMAVVSILNWLIGRQLQRLSQQALLHHSRSPLASSDATEPARARSLRHGVAVLRVVVIAFVVCWLPYHIRRLLFCYIIEWTERLYDFYHYFYMVTNVLFYVSSAINPVLYNLVSADYRELFFSTLSSSCLRGFKKREGARQGNGLHHLQQLPSSVQQNPLPTEQTALSFTVTNENLS</sequence>
<dbReference type="GO" id="GO:0016492">
    <property type="term" value="F:G protein-coupled neurotensin receptor activity"/>
    <property type="evidence" value="ECO:0007669"/>
    <property type="project" value="InterPro"/>
</dbReference>
<dbReference type="InterPro" id="IPR017452">
    <property type="entry name" value="GPCR_Rhodpsn_7TM"/>
</dbReference>
<comment type="similarity">
    <text evidence="12">Belongs to the G-protein coupled receptor 1 family.</text>
</comment>
<dbReference type="PRINTS" id="PR01479">
    <property type="entry name" value="NEUROTENSINR"/>
</dbReference>
<dbReference type="GeneID" id="105893641"/>
<dbReference type="PRINTS" id="PR00237">
    <property type="entry name" value="GPCRRHODOPSN"/>
</dbReference>